<proteinExistence type="predicted"/>
<keyword evidence="4" id="KW-1185">Reference proteome</keyword>
<accession>A0A9P5PR26</accession>
<dbReference type="OrthoDB" id="3226519at2759"/>
<evidence type="ECO:0000313" key="4">
    <source>
        <dbReference type="Proteomes" id="UP000772434"/>
    </source>
</evidence>
<feature type="signal peptide" evidence="2">
    <location>
        <begin position="1"/>
        <end position="20"/>
    </location>
</feature>
<protein>
    <submittedName>
        <fullName evidence="3">Uncharacterized protein</fullName>
    </submittedName>
</protein>
<reference evidence="3" key="1">
    <citation type="submission" date="2020-11" db="EMBL/GenBank/DDBJ databases">
        <authorList>
            <consortium name="DOE Joint Genome Institute"/>
            <person name="Ahrendt S."/>
            <person name="Riley R."/>
            <person name="Andreopoulos W."/>
            <person name="Labutti K."/>
            <person name="Pangilinan J."/>
            <person name="Ruiz-Duenas F.J."/>
            <person name="Barrasa J.M."/>
            <person name="Sanchez-Garcia M."/>
            <person name="Camarero S."/>
            <person name="Miyauchi S."/>
            <person name="Serrano A."/>
            <person name="Linde D."/>
            <person name="Babiker R."/>
            <person name="Drula E."/>
            <person name="Ayuso-Fernandez I."/>
            <person name="Pacheco R."/>
            <person name="Padilla G."/>
            <person name="Ferreira P."/>
            <person name="Barriuso J."/>
            <person name="Kellner H."/>
            <person name="Castanera R."/>
            <person name="Alfaro M."/>
            <person name="Ramirez L."/>
            <person name="Pisabarro A.G."/>
            <person name="Kuo A."/>
            <person name="Tritt A."/>
            <person name="Lipzen A."/>
            <person name="He G."/>
            <person name="Yan M."/>
            <person name="Ng V."/>
            <person name="Cullen D."/>
            <person name="Martin F."/>
            <person name="Rosso M.-N."/>
            <person name="Henrissat B."/>
            <person name="Hibbett D."/>
            <person name="Martinez A.T."/>
            <person name="Grigoriev I.V."/>
        </authorList>
    </citation>
    <scope>NUCLEOTIDE SEQUENCE</scope>
    <source>
        <strain evidence="3">AH 40177</strain>
    </source>
</reference>
<organism evidence="3 4">
    <name type="scientific">Rhodocollybia butyracea</name>
    <dbReference type="NCBI Taxonomy" id="206335"/>
    <lineage>
        <taxon>Eukaryota</taxon>
        <taxon>Fungi</taxon>
        <taxon>Dikarya</taxon>
        <taxon>Basidiomycota</taxon>
        <taxon>Agaricomycotina</taxon>
        <taxon>Agaricomycetes</taxon>
        <taxon>Agaricomycetidae</taxon>
        <taxon>Agaricales</taxon>
        <taxon>Marasmiineae</taxon>
        <taxon>Omphalotaceae</taxon>
        <taxon>Rhodocollybia</taxon>
    </lineage>
</organism>
<comment type="caution">
    <text evidence="3">The sequence shown here is derived from an EMBL/GenBank/DDBJ whole genome shotgun (WGS) entry which is preliminary data.</text>
</comment>
<evidence type="ECO:0000256" key="1">
    <source>
        <dbReference type="SAM" id="MobiDB-lite"/>
    </source>
</evidence>
<feature type="region of interest" description="Disordered" evidence="1">
    <location>
        <begin position="189"/>
        <end position="220"/>
    </location>
</feature>
<evidence type="ECO:0000256" key="2">
    <source>
        <dbReference type="SAM" id="SignalP"/>
    </source>
</evidence>
<evidence type="ECO:0000313" key="3">
    <source>
        <dbReference type="EMBL" id="KAF9067856.1"/>
    </source>
</evidence>
<name>A0A9P5PR26_9AGAR</name>
<dbReference type="EMBL" id="JADNRY010000067">
    <property type="protein sequence ID" value="KAF9067856.1"/>
    <property type="molecule type" value="Genomic_DNA"/>
</dbReference>
<sequence>MKFTGTVLAVASLLLVKGSPAPGSFMKRDQEVCPGQVTVSETFIGENSDVKIAHVFCPENEDSKRGLSARQTVDVCDDACTTYCFNPSGGGPDPNDCHVIADAMRFEGQNFNESFTIDTGATNTVSASYGSCTAKFINQNKFQQSYCYNDFAAVVDWVAPNCQSTQNAHGGLCLADDGTWFIQVQTTDTPAAPTTTSEPAPTSAPTSAPSTISATTSATE</sequence>
<gene>
    <name evidence="3" type="ORF">BDP27DRAFT_1364550</name>
</gene>
<dbReference type="AlphaFoldDB" id="A0A9P5PR26"/>
<keyword evidence="2" id="KW-0732">Signal</keyword>
<feature type="chain" id="PRO_5040218296" evidence="2">
    <location>
        <begin position="21"/>
        <end position="220"/>
    </location>
</feature>
<dbReference type="Proteomes" id="UP000772434">
    <property type="component" value="Unassembled WGS sequence"/>
</dbReference>